<gene>
    <name evidence="1" type="ORF">EVAR_3685_1</name>
</gene>
<keyword evidence="2" id="KW-1185">Reference proteome</keyword>
<accession>A0A4C1SRF9</accession>
<evidence type="ECO:0000313" key="1">
    <source>
        <dbReference type="EMBL" id="GBP04739.1"/>
    </source>
</evidence>
<proteinExistence type="predicted"/>
<reference evidence="1 2" key="1">
    <citation type="journal article" date="2019" name="Commun. Biol.">
        <title>The bagworm genome reveals a unique fibroin gene that provides high tensile strength.</title>
        <authorList>
            <person name="Kono N."/>
            <person name="Nakamura H."/>
            <person name="Ohtoshi R."/>
            <person name="Tomita M."/>
            <person name="Numata K."/>
            <person name="Arakawa K."/>
        </authorList>
    </citation>
    <scope>NUCLEOTIDE SEQUENCE [LARGE SCALE GENOMIC DNA]</scope>
</reference>
<dbReference type="Proteomes" id="UP000299102">
    <property type="component" value="Unassembled WGS sequence"/>
</dbReference>
<name>A0A4C1SRF9_EUMVA</name>
<dbReference type="EMBL" id="BGZK01000015">
    <property type="protein sequence ID" value="GBP04739.1"/>
    <property type="molecule type" value="Genomic_DNA"/>
</dbReference>
<dbReference type="AlphaFoldDB" id="A0A4C1SRF9"/>
<organism evidence="1 2">
    <name type="scientific">Eumeta variegata</name>
    <name type="common">Bagworm moth</name>
    <name type="synonym">Eumeta japonica</name>
    <dbReference type="NCBI Taxonomy" id="151549"/>
    <lineage>
        <taxon>Eukaryota</taxon>
        <taxon>Metazoa</taxon>
        <taxon>Ecdysozoa</taxon>
        <taxon>Arthropoda</taxon>
        <taxon>Hexapoda</taxon>
        <taxon>Insecta</taxon>
        <taxon>Pterygota</taxon>
        <taxon>Neoptera</taxon>
        <taxon>Endopterygota</taxon>
        <taxon>Lepidoptera</taxon>
        <taxon>Glossata</taxon>
        <taxon>Ditrysia</taxon>
        <taxon>Tineoidea</taxon>
        <taxon>Psychidae</taxon>
        <taxon>Oiketicinae</taxon>
        <taxon>Eumeta</taxon>
    </lineage>
</organism>
<evidence type="ECO:0000313" key="2">
    <source>
        <dbReference type="Proteomes" id="UP000299102"/>
    </source>
</evidence>
<comment type="caution">
    <text evidence="1">The sequence shown here is derived from an EMBL/GenBank/DDBJ whole genome shotgun (WGS) entry which is preliminary data.</text>
</comment>
<protein>
    <submittedName>
        <fullName evidence="1">Uncharacterized protein</fullName>
    </submittedName>
</protein>
<sequence>MSIGAGNRPKRFFASAVSSSGFDRPRSSKPAVGCVTYYSICFATSDESDLRPRAHLTSLISLYVLQSRFGYVETRGPLFARPST</sequence>